<dbReference type="Proteomes" id="UP000254572">
    <property type="component" value="Unassembled WGS sequence"/>
</dbReference>
<reference evidence="1 2" key="1">
    <citation type="submission" date="2018-06" db="EMBL/GenBank/DDBJ databases">
        <authorList>
            <consortium name="Pathogen Informatics"/>
            <person name="Doyle S."/>
        </authorList>
    </citation>
    <scope>NUCLEOTIDE SEQUENCE [LARGE SCALE GENOMIC DNA]</scope>
    <source>
        <strain evidence="1 2">NCTC13294</strain>
    </source>
</reference>
<proteinExistence type="predicted"/>
<name>A0A381E4M6_9GAMM</name>
<protein>
    <submittedName>
        <fullName evidence="1">Bacterial protein of uncharacterized function (DUF945)</fullName>
    </submittedName>
</protein>
<keyword evidence="2" id="KW-1185">Reference proteome</keyword>
<sequence length="510" mass="54825">MQYKLLLSTAITAALLAACSDDKPAEKKSEPVKLAAVSVEQMADEAEARYKSSSEAIADSEYRREGSSAIATITHPLPLQESAEPVTLTVTDTITYGQELRDQGVIARVERRITPHDALVSTMKALAPLPVTDENMVNGIAGHLQLRKDLLADNNIRNTLAVTPFQTQDDGNSFDFKGMQYETYYNEKSADIFDGQLNVEPITMTSSGKEGKGGTATLTAVKGNWGNKADGSAYLNVDPIKIEATDINGLSGLEIAGIKGSGSGVTYDDALGAYLGKGDISINNIRYTNNGRVTNIGDIIFDLDNNKTAVGNYNSTFGLTFKLDGASLQQSIPMLPVAPKNLRLNVTVNDISARANTNLSEAMQLIGEQAQQGSNNMPAEAQDKLNAALTNLIRDKTRLSADLLAETDSGSASVNAYLGIRKDSSDSAETWQAALNEAKENPATLQNLLKKNLDLHINVRISKSLTDKIGLTPMIEGRGAMFVTLSDGEYRLKIENSDGKIKLNGMPLPF</sequence>
<dbReference type="RefSeq" id="WP_172542212.1">
    <property type="nucleotide sequence ID" value="NZ_JBHLZC010000001.1"/>
</dbReference>
<dbReference type="InterPro" id="IPR010352">
    <property type="entry name" value="DUF945"/>
</dbReference>
<accession>A0A381E4M6</accession>
<organism evidence="1 2">
    <name type="scientific">Cardiobacterium valvarum</name>
    <dbReference type="NCBI Taxonomy" id="194702"/>
    <lineage>
        <taxon>Bacteria</taxon>
        <taxon>Pseudomonadati</taxon>
        <taxon>Pseudomonadota</taxon>
        <taxon>Gammaproteobacteria</taxon>
        <taxon>Cardiobacteriales</taxon>
        <taxon>Cardiobacteriaceae</taxon>
        <taxon>Cardiobacterium</taxon>
    </lineage>
</organism>
<gene>
    <name evidence="1" type="ORF">NCTC13294_00920</name>
</gene>
<dbReference type="PROSITE" id="PS51257">
    <property type="entry name" value="PROKAR_LIPOPROTEIN"/>
    <property type="match status" value="1"/>
</dbReference>
<dbReference type="EMBL" id="UFUW01000001">
    <property type="protein sequence ID" value="SUX21137.1"/>
    <property type="molecule type" value="Genomic_DNA"/>
</dbReference>
<dbReference type="AlphaFoldDB" id="A0A381E4M6"/>
<evidence type="ECO:0000313" key="1">
    <source>
        <dbReference type="EMBL" id="SUX21137.1"/>
    </source>
</evidence>
<dbReference type="Pfam" id="PF06097">
    <property type="entry name" value="DUF945"/>
    <property type="match status" value="1"/>
</dbReference>
<evidence type="ECO:0000313" key="2">
    <source>
        <dbReference type="Proteomes" id="UP000254572"/>
    </source>
</evidence>